<keyword evidence="5 7" id="KW-0472">Membrane</keyword>
<keyword evidence="3 7" id="KW-0812">Transmembrane</keyword>
<dbReference type="Pfam" id="PF00892">
    <property type="entry name" value="EamA"/>
    <property type="match status" value="2"/>
</dbReference>
<accession>A6G0A9</accession>
<feature type="compositionally biased region" description="Basic and acidic residues" evidence="6">
    <location>
        <begin position="300"/>
        <end position="322"/>
    </location>
</feature>
<reference evidence="9 10" key="1">
    <citation type="submission" date="2007-06" db="EMBL/GenBank/DDBJ databases">
        <authorList>
            <person name="Shimkets L."/>
            <person name="Ferriera S."/>
            <person name="Johnson J."/>
            <person name="Kravitz S."/>
            <person name="Beeson K."/>
            <person name="Sutton G."/>
            <person name="Rogers Y.-H."/>
            <person name="Friedman R."/>
            <person name="Frazier M."/>
            <person name="Venter J.C."/>
        </authorList>
    </citation>
    <scope>NUCLEOTIDE SEQUENCE [LARGE SCALE GENOMIC DNA]</scope>
    <source>
        <strain evidence="9 10">SIR-1</strain>
    </source>
</reference>
<feature type="transmembrane region" description="Helical" evidence="7">
    <location>
        <begin position="172"/>
        <end position="192"/>
    </location>
</feature>
<evidence type="ECO:0000256" key="5">
    <source>
        <dbReference type="ARBA" id="ARBA00023136"/>
    </source>
</evidence>
<keyword evidence="10" id="KW-1185">Reference proteome</keyword>
<keyword evidence="4 7" id="KW-1133">Transmembrane helix</keyword>
<evidence type="ECO:0000256" key="6">
    <source>
        <dbReference type="SAM" id="MobiDB-lite"/>
    </source>
</evidence>
<proteinExistence type="inferred from homology"/>
<evidence type="ECO:0000256" key="7">
    <source>
        <dbReference type="SAM" id="Phobius"/>
    </source>
</evidence>
<feature type="transmembrane region" description="Helical" evidence="7">
    <location>
        <begin position="23"/>
        <end position="44"/>
    </location>
</feature>
<name>A6G0A9_9BACT</name>
<evidence type="ECO:0000256" key="2">
    <source>
        <dbReference type="ARBA" id="ARBA00007362"/>
    </source>
</evidence>
<feature type="region of interest" description="Disordered" evidence="6">
    <location>
        <begin position="280"/>
        <end position="331"/>
    </location>
</feature>
<comment type="subcellular location">
    <subcellularLocation>
        <location evidence="1">Membrane</location>
        <topology evidence="1">Multi-pass membrane protein</topology>
    </subcellularLocation>
</comment>
<dbReference type="STRING" id="391625.PPSIR1_13023"/>
<dbReference type="GO" id="GO:0016020">
    <property type="term" value="C:membrane"/>
    <property type="evidence" value="ECO:0007669"/>
    <property type="project" value="UniProtKB-SubCell"/>
</dbReference>
<dbReference type="InterPro" id="IPR050638">
    <property type="entry name" value="AA-Vitamin_Transporters"/>
</dbReference>
<dbReference type="PANTHER" id="PTHR32322:SF2">
    <property type="entry name" value="EAMA DOMAIN-CONTAINING PROTEIN"/>
    <property type="match status" value="1"/>
</dbReference>
<dbReference type="EMBL" id="ABCS01000008">
    <property type="protein sequence ID" value="EDM80806.1"/>
    <property type="molecule type" value="Genomic_DNA"/>
</dbReference>
<evidence type="ECO:0000313" key="10">
    <source>
        <dbReference type="Proteomes" id="UP000005801"/>
    </source>
</evidence>
<feature type="domain" description="EamA" evidence="8">
    <location>
        <begin position="3"/>
        <end position="127"/>
    </location>
</feature>
<evidence type="ECO:0000259" key="8">
    <source>
        <dbReference type="Pfam" id="PF00892"/>
    </source>
</evidence>
<dbReference type="eggNOG" id="COG0697">
    <property type="taxonomic scope" value="Bacteria"/>
</dbReference>
<feature type="transmembrane region" description="Helical" evidence="7">
    <location>
        <begin position="142"/>
        <end position="160"/>
    </location>
</feature>
<feature type="transmembrane region" description="Helical" evidence="7">
    <location>
        <begin position="258"/>
        <end position="275"/>
    </location>
</feature>
<protein>
    <submittedName>
        <fullName evidence="9">Probable transmembrane protein</fullName>
    </submittedName>
</protein>
<organism evidence="9 10">
    <name type="scientific">Plesiocystis pacifica SIR-1</name>
    <dbReference type="NCBI Taxonomy" id="391625"/>
    <lineage>
        <taxon>Bacteria</taxon>
        <taxon>Pseudomonadati</taxon>
        <taxon>Myxococcota</taxon>
        <taxon>Polyangia</taxon>
        <taxon>Nannocystales</taxon>
        <taxon>Nannocystaceae</taxon>
        <taxon>Plesiocystis</taxon>
    </lineage>
</organism>
<gene>
    <name evidence="9" type="ORF">PPSIR1_13023</name>
</gene>
<dbReference type="PANTHER" id="PTHR32322">
    <property type="entry name" value="INNER MEMBRANE TRANSPORTER"/>
    <property type="match status" value="1"/>
</dbReference>
<evidence type="ECO:0000313" key="9">
    <source>
        <dbReference type="EMBL" id="EDM80806.1"/>
    </source>
</evidence>
<dbReference type="Proteomes" id="UP000005801">
    <property type="component" value="Unassembled WGS sequence"/>
</dbReference>
<sequence length="331" mass="35456">MLCIVWGSAWVVVRDGLDTLPPLFSAGVRFVIAGAFMAALAPWARRREGGADPPAWLWLLVATTNFAIGYGVVYSVQQVLPSGLVSLLWAVYPVLMVLGAHFILDGERLGALQWLGFLLGFLGVAALFGSDLDSLGPTARRDSALLLLSPAATAAGTLTLKRHGSQCSSVVLNRNAMLFGGALLLLAALISGEQLPSQCGARTILGMLYLALFGSVLTLGLYYWVLRHGSASRLSLTAYATPVIALSLGWVIRDEPIYASTIVGALLIAGGVAVANTRTDRDRDEDGLAPDHGAGLSSEDEQRERRHELLEREHERLEHDGFADTQRPASR</sequence>
<evidence type="ECO:0000256" key="1">
    <source>
        <dbReference type="ARBA" id="ARBA00004141"/>
    </source>
</evidence>
<dbReference type="SUPFAM" id="SSF103481">
    <property type="entry name" value="Multidrug resistance efflux transporter EmrE"/>
    <property type="match status" value="2"/>
</dbReference>
<evidence type="ECO:0000256" key="3">
    <source>
        <dbReference type="ARBA" id="ARBA00022692"/>
    </source>
</evidence>
<feature type="transmembrane region" description="Helical" evidence="7">
    <location>
        <begin position="236"/>
        <end position="252"/>
    </location>
</feature>
<feature type="transmembrane region" description="Helical" evidence="7">
    <location>
        <begin position="56"/>
        <end position="77"/>
    </location>
</feature>
<comment type="similarity">
    <text evidence="2">Belongs to the EamA transporter family.</text>
</comment>
<dbReference type="AlphaFoldDB" id="A6G0A9"/>
<dbReference type="InterPro" id="IPR000620">
    <property type="entry name" value="EamA_dom"/>
</dbReference>
<feature type="transmembrane region" description="Helical" evidence="7">
    <location>
        <begin position="204"/>
        <end position="224"/>
    </location>
</feature>
<comment type="caution">
    <text evidence="9">The sequence shown here is derived from an EMBL/GenBank/DDBJ whole genome shotgun (WGS) entry which is preliminary data.</text>
</comment>
<evidence type="ECO:0000256" key="4">
    <source>
        <dbReference type="ARBA" id="ARBA00022989"/>
    </source>
</evidence>
<dbReference type="InterPro" id="IPR037185">
    <property type="entry name" value="EmrE-like"/>
</dbReference>
<feature type="transmembrane region" description="Helical" evidence="7">
    <location>
        <begin position="111"/>
        <end position="130"/>
    </location>
</feature>
<feature type="transmembrane region" description="Helical" evidence="7">
    <location>
        <begin position="83"/>
        <end position="104"/>
    </location>
</feature>
<feature type="domain" description="EamA" evidence="8">
    <location>
        <begin position="145"/>
        <end position="276"/>
    </location>
</feature>